<feature type="transmembrane region" description="Helical" evidence="3">
    <location>
        <begin position="16"/>
        <end position="38"/>
    </location>
</feature>
<name>A0AA36MJL4_9DINO</name>
<dbReference type="InterPro" id="IPR020846">
    <property type="entry name" value="MFS_dom"/>
</dbReference>
<organism evidence="5 6">
    <name type="scientific">Effrenium voratum</name>
    <dbReference type="NCBI Taxonomy" id="2562239"/>
    <lineage>
        <taxon>Eukaryota</taxon>
        <taxon>Sar</taxon>
        <taxon>Alveolata</taxon>
        <taxon>Dinophyceae</taxon>
        <taxon>Suessiales</taxon>
        <taxon>Symbiodiniaceae</taxon>
        <taxon>Effrenium</taxon>
    </lineage>
</organism>
<dbReference type="EMBL" id="CAUJNA010000277">
    <property type="protein sequence ID" value="CAJ1374774.1"/>
    <property type="molecule type" value="Genomic_DNA"/>
</dbReference>
<feature type="transmembrane region" description="Helical" evidence="3">
    <location>
        <begin position="367"/>
        <end position="386"/>
    </location>
</feature>
<keyword evidence="6" id="KW-1185">Reference proteome</keyword>
<feature type="compositionally biased region" description="Low complexity" evidence="2">
    <location>
        <begin position="180"/>
        <end position="189"/>
    </location>
</feature>
<feature type="transmembrane region" description="Helical" evidence="3">
    <location>
        <begin position="135"/>
        <end position="155"/>
    </location>
</feature>
<dbReference type="InterPro" id="IPR011701">
    <property type="entry name" value="MFS"/>
</dbReference>
<feature type="region of interest" description="Disordered" evidence="2">
    <location>
        <begin position="165"/>
        <end position="191"/>
    </location>
</feature>
<evidence type="ECO:0000256" key="3">
    <source>
        <dbReference type="SAM" id="Phobius"/>
    </source>
</evidence>
<evidence type="ECO:0000256" key="2">
    <source>
        <dbReference type="SAM" id="MobiDB-lite"/>
    </source>
</evidence>
<accession>A0AA36MJL4</accession>
<proteinExistence type="predicted"/>
<keyword evidence="3" id="KW-1133">Transmembrane helix</keyword>
<reference evidence="5" key="1">
    <citation type="submission" date="2023-08" db="EMBL/GenBank/DDBJ databases">
        <authorList>
            <person name="Chen Y."/>
            <person name="Shah S."/>
            <person name="Dougan E. K."/>
            <person name="Thang M."/>
            <person name="Chan C."/>
        </authorList>
    </citation>
    <scope>NUCLEOTIDE SEQUENCE</scope>
</reference>
<keyword evidence="3" id="KW-0812">Transmembrane</keyword>
<dbReference type="InterPro" id="IPR050327">
    <property type="entry name" value="Proton-linked_MCT"/>
</dbReference>
<feature type="transmembrane region" description="Helical" evidence="3">
    <location>
        <begin position="333"/>
        <end position="355"/>
    </location>
</feature>
<feature type="transmembrane region" description="Helical" evidence="3">
    <location>
        <begin position="242"/>
        <end position="263"/>
    </location>
</feature>
<evidence type="ECO:0000313" key="6">
    <source>
        <dbReference type="Proteomes" id="UP001178507"/>
    </source>
</evidence>
<dbReference type="Proteomes" id="UP001178507">
    <property type="component" value="Unassembled WGS sequence"/>
</dbReference>
<dbReference type="PANTHER" id="PTHR11360">
    <property type="entry name" value="MONOCARBOXYLATE TRANSPORTER"/>
    <property type="match status" value="1"/>
</dbReference>
<dbReference type="GO" id="GO:0022857">
    <property type="term" value="F:transmembrane transporter activity"/>
    <property type="evidence" value="ECO:0007669"/>
    <property type="project" value="InterPro"/>
</dbReference>
<feature type="transmembrane region" description="Helical" evidence="3">
    <location>
        <begin position="104"/>
        <end position="123"/>
    </location>
</feature>
<dbReference type="PANTHER" id="PTHR11360:SF284">
    <property type="entry name" value="EG:103B4.3 PROTEIN-RELATED"/>
    <property type="match status" value="1"/>
</dbReference>
<dbReference type="GO" id="GO:0016020">
    <property type="term" value="C:membrane"/>
    <property type="evidence" value="ECO:0007669"/>
    <property type="project" value="UniProtKB-SubCell"/>
</dbReference>
<feature type="transmembrane region" description="Helical" evidence="3">
    <location>
        <begin position="300"/>
        <end position="321"/>
    </location>
</feature>
<feature type="transmembrane region" description="Helical" evidence="3">
    <location>
        <begin position="76"/>
        <end position="97"/>
    </location>
</feature>
<comment type="subcellular location">
    <subcellularLocation>
        <location evidence="1">Membrane</location>
        <topology evidence="1">Multi-pass membrane protein</topology>
    </subcellularLocation>
</comment>
<feature type="transmembrane region" description="Helical" evidence="3">
    <location>
        <begin position="45"/>
        <end position="64"/>
    </location>
</feature>
<dbReference type="Pfam" id="PF07690">
    <property type="entry name" value="MFS_1"/>
    <property type="match status" value="2"/>
</dbReference>
<dbReference type="InterPro" id="IPR036259">
    <property type="entry name" value="MFS_trans_sf"/>
</dbReference>
<feature type="domain" description="Major facilitator superfamily (MFS) profile" evidence="4">
    <location>
        <begin position="1"/>
        <end position="391"/>
    </location>
</feature>
<keyword evidence="3" id="KW-0472">Membrane</keyword>
<evidence type="ECO:0000259" key="4">
    <source>
        <dbReference type="PROSITE" id="PS50850"/>
    </source>
</evidence>
<dbReference type="PROSITE" id="PS50850">
    <property type="entry name" value="MFS"/>
    <property type="match status" value="1"/>
</dbReference>
<dbReference type="Gene3D" id="1.20.1250.20">
    <property type="entry name" value="MFS general substrate transporter like domains"/>
    <property type="match status" value="2"/>
</dbReference>
<gene>
    <name evidence="5" type="ORF">EVOR1521_LOCUS4231</name>
</gene>
<dbReference type="SUPFAM" id="SSF103473">
    <property type="entry name" value="MFS general substrate transporter"/>
    <property type="match status" value="1"/>
</dbReference>
<feature type="transmembrane region" description="Helical" evidence="3">
    <location>
        <begin position="204"/>
        <end position="230"/>
    </location>
</feature>
<dbReference type="AlphaFoldDB" id="A0AA36MJL4"/>
<protein>
    <recommendedName>
        <fullName evidence="4">Major facilitator superfamily (MFS) profile domain-containing protein</fullName>
    </recommendedName>
</protein>
<evidence type="ECO:0000256" key="1">
    <source>
        <dbReference type="ARBA" id="ARBA00004141"/>
    </source>
</evidence>
<sequence length="413" mass="44303">MLPAIMKEFGTDQYGVAWLPAIFQLCKGIFTLPGGFALHRFGCRACLRAGCLVILAASVLYPLAPSLWWLGTLHGIYGSAYDLVGIGPAIVFVTTWFEERPGLAIGMLTTAFSVSGVLFPPLLARLTAHHGWRRASLLSPVLTALVVLPICFRIIQDGPVQQRRQQQVVQTDPEADGDETASASASAASGGEGLNFRRSLGLGAVWHLAFLSLYQLYIVIALINTLVLYLKTDVGMALELCGLYSSIVFQASIVGKLLMGLALDVPRLSAPAGLLGCLVLLAGTLLPLDLSGGLTDSHGQLLAFAVVYGLGFGGCYSMVCAKPAKMFGRMSDFGRLQGFLMLFQVIGGFLGTLVTGKLRAVYGNYTLSFYVFIAMAVLCCCHYVALECSGKRLHTCRERSETVGLPDECGTRR</sequence>
<comment type="caution">
    <text evidence="5">The sequence shown here is derived from an EMBL/GenBank/DDBJ whole genome shotgun (WGS) entry which is preliminary data.</text>
</comment>
<feature type="transmembrane region" description="Helical" evidence="3">
    <location>
        <begin position="270"/>
        <end position="288"/>
    </location>
</feature>
<evidence type="ECO:0000313" key="5">
    <source>
        <dbReference type="EMBL" id="CAJ1374774.1"/>
    </source>
</evidence>